<dbReference type="InterPro" id="IPR023780">
    <property type="entry name" value="Chromo_domain"/>
</dbReference>
<dbReference type="PANTHER" id="PTHR22812">
    <property type="entry name" value="CHROMOBOX PROTEIN"/>
    <property type="match status" value="1"/>
</dbReference>
<dbReference type="InterPro" id="IPR016197">
    <property type="entry name" value="Chromo-like_dom_sf"/>
</dbReference>
<evidence type="ECO:0000313" key="6">
    <source>
        <dbReference type="EMBL" id="KAK3280810.1"/>
    </source>
</evidence>
<gene>
    <name evidence="6" type="ORF">CYMTET_11363</name>
</gene>
<keyword evidence="7" id="KW-1185">Reference proteome</keyword>
<evidence type="ECO:0000256" key="4">
    <source>
        <dbReference type="SAM" id="MobiDB-lite"/>
    </source>
</evidence>
<dbReference type="AlphaFoldDB" id="A0AAE0GM86"/>
<comment type="subcellular location">
    <subcellularLocation>
        <location evidence="1">Nucleus</location>
    </subcellularLocation>
</comment>
<evidence type="ECO:0000256" key="2">
    <source>
        <dbReference type="ARBA" id="ARBA00023242"/>
    </source>
</evidence>
<dbReference type="InterPro" id="IPR000953">
    <property type="entry name" value="Chromo/chromo_shadow_dom"/>
</dbReference>
<comment type="caution">
    <text evidence="6">The sequence shown here is derived from an EMBL/GenBank/DDBJ whole genome shotgun (WGS) entry which is preliminary data.</text>
</comment>
<evidence type="ECO:0000259" key="5">
    <source>
        <dbReference type="PROSITE" id="PS50013"/>
    </source>
</evidence>
<dbReference type="PROSITE" id="PS50013">
    <property type="entry name" value="CHROMO_2"/>
    <property type="match status" value="1"/>
</dbReference>
<dbReference type="SUPFAM" id="SSF54160">
    <property type="entry name" value="Chromo domain-like"/>
    <property type="match status" value="1"/>
</dbReference>
<feature type="coiled-coil region" evidence="3">
    <location>
        <begin position="86"/>
        <end position="117"/>
    </location>
</feature>
<dbReference type="SMART" id="SM00298">
    <property type="entry name" value="CHROMO"/>
    <property type="match status" value="1"/>
</dbReference>
<dbReference type="Pfam" id="PF00385">
    <property type="entry name" value="Chromo"/>
    <property type="match status" value="1"/>
</dbReference>
<keyword evidence="2" id="KW-0539">Nucleus</keyword>
<feature type="domain" description="Chromo" evidence="5">
    <location>
        <begin position="49"/>
        <end position="108"/>
    </location>
</feature>
<name>A0AAE0GM86_9CHLO</name>
<dbReference type="InterPro" id="IPR051219">
    <property type="entry name" value="Heterochromatin_chromo-domain"/>
</dbReference>
<evidence type="ECO:0000313" key="7">
    <source>
        <dbReference type="Proteomes" id="UP001190700"/>
    </source>
</evidence>
<feature type="region of interest" description="Disordered" evidence="4">
    <location>
        <begin position="1"/>
        <end position="42"/>
    </location>
</feature>
<sequence length="174" mass="18986">MRGKGPKRRKTSTSSGNAGGVTLLAQGKGTTKRTQKNPFDRHGNDEVEYFVREIKAGATRKGKPVWLIGWQGYGDDADTWEPIENLAGLEQDIKAFREAHEEKEKEIAEARKNKRKQPDEQVAGAEALAEAGCEKVVAGRARLWCGGVYGSSVDQWPEAQAGGSREVMMVVGGE</sequence>
<keyword evidence="3" id="KW-0175">Coiled coil</keyword>
<dbReference type="GO" id="GO:0005634">
    <property type="term" value="C:nucleus"/>
    <property type="evidence" value="ECO:0007669"/>
    <property type="project" value="UniProtKB-SubCell"/>
</dbReference>
<evidence type="ECO:0000256" key="3">
    <source>
        <dbReference type="SAM" id="Coils"/>
    </source>
</evidence>
<organism evidence="6 7">
    <name type="scientific">Cymbomonas tetramitiformis</name>
    <dbReference type="NCBI Taxonomy" id="36881"/>
    <lineage>
        <taxon>Eukaryota</taxon>
        <taxon>Viridiplantae</taxon>
        <taxon>Chlorophyta</taxon>
        <taxon>Pyramimonadophyceae</taxon>
        <taxon>Pyramimonadales</taxon>
        <taxon>Pyramimonadaceae</taxon>
        <taxon>Cymbomonas</taxon>
    </lineage>
</organism>
<dbReference type="Gene3D" id="2.40.50.40">
    <property type="match status" value="1"/>
</dbReference>
<evidence type="ECO:0000256" key="1">
    <source>
        <dbReference type="ARBA" id="ARBA00004123"/>
    </source>
</evidence>
<proteinExistence type="predicted"/>
<dbReference type="CDD" id="cd00024">
    <property type="entry name" value="CD_CSD"/>
    <property type="match status" value="1"/>
</dbReference>
<dbReference type="Proteomes" id="UP001190700">
    <property type="component" value="Unassembled WGS sequence"/>
</dbReference>
<protein>
    <recommendedName>
        <fullName evidence="5">Chromo domain-containing protein</fullName>
    </recommendedName>
</protein>
<accession>A0AAE0GM86</accession>
<dbReference type="EMBL" id="LGRX02004246">
    <property type="protein sequence ID" value="KAK3280810.1"/>
    <property type="molecule type" value="Genomic_DNA"/>
</dbReference>
<feature type="compositionally biased region" description="Basic residues" evidence="4">
    <location>
        <begin position="1"/>
        <end position="11"/>
    </location>
</feature>
<reference evidence="6 7" key="1">
    <citation type="journal article" date="2015" name="Genome Biol. Evol.">
        <title>Comparative Genomics of a Bacterivorous Green Alga Reveals Evolutionary Causalities and Consequences of Phago-Mixotrophic Mode of Nutrition.</title>
        <authorList>
            <person name="Burns J.A."/>
            <person name="Paasch A."/>
            <person name="Narechania A."/>
            <person name="Kim E."/>
        </authorList>
    </citation>
    <scope>NUCLEOTIDE SEQUENCE [LARGE SCALE GENOMIC DNA]</scope>
    <source>
        <strain evidence="6 7">PLY_AMNH</strain>
    </source>
</reference>